<feature type="domain" description="MmgE/PrpD N-terminal" evidence="2">
    <location>
        <begin position="14"/>
        <end position="253"/>
    </location>
</feature>
<dbReference type="RefSeq" id="WP_231715562.1">
    <property type="nucleotide sequence ID" value="NZ_AP021875.1"/>
</dbReference>
<dbReference type="Gene3D" id="1.10.4100.10">
    <property type="entry name" value="2-methylcitrate dehydratase PrpD"/>
    <property type="match status" value="1"/>
</dbReference>
<evidence type="ECO:0000313" key="4">
    <source>
        <dbReference type="EMBL" id="BBO77858.1"/>
    </source>
</evidence>
<dbReference type="GO" id="GO:0016829">
    <property type="term" value="F:lyase activity"/>
    <property type="evidence" value="ECO:0007669"/>
    <property type="project" value="InterPro"/>
</dbReference>
<dbReference type="InterPro" id="IPR005656">
    <property type="entry name" value="MmgE_PrpD"/>
</dbReference>
<evidence type="ECO:0000259" key="3">
    <source>
        <dbReference type="Pfam" id="PF19305"/>
    </source>
</evidence>
<dbReference type="PANTHER" id="PTHR16943">
    <property type="entry name" value="2-METHYLCITRATE DEHYDRATASE-RELATED"/>
    <property type="match status" value="1"/>
</dbReference>
<comment type="similarity">
    <text evidence="1">Belongs to the PrpD family.</text>
</comment>
<sequence>MAMNHPNMDTTLSRQLSRFIFNTSFSELSPQVIRYVKFCIFDWLGVTLGGSTEEISTILYDFIREMGGEEQATIIGRQVRTNIVLAALINGSMSHALDFDDTLTGSSIHPSVCIAPAVMAAGEYAAASGKDVIAAFAVGFEIAARIGAAAGLSHYQRGWHATATIGRFGAAAAAAKLLKLNFSEIVNAVGIAGTQIAGLRQVFGTMCKPFHAGKAAMDGVMAACLAKRGFDSSDLILEGRYGFAHVFAPDSDKNKLLYGLGTDYLIVNVAFKRYASALATHSTIEAIKEIKEKERLTADDVHKIEIELGELPLSVIDNREPKRPLEAKFSIYHCAALAFIFGSAGQHMFTEEKLNDPQLCDFRKKVETKLNPDFKLFETKVTVTATDGRNFERLIPVPKGSPENPMTFGEMKNKFKGLVYPVLSRDNTRQIFYAIKGLEDLAEISELMELCANPLK</sequence>
<dbReference type="InterPro" id="IPR045336">
    <property type="entry name" value="MmgE_PrpD_N"/>
</dbReference>
<proteinExistence type="inferred from homology"/>
<reference evidence="4 5" key="1">
    <citation type="submission" date="2019-11" db="EMBL/GenBank/DDBJ databases">
        <title>Comparative genomics of hydrocarbon-degrading Desulfosarcina strains.</title>
        <authorList>
            <person name="Watanabe M."/>
            <person name="Kojima H."/>
            <person name="Fukui M."/>
        </authorList>
    </citation>
    <scope>NUCLEOTIDE SEQUENCE [LARGE SCALE GENOMIC DNA]</scope>
    <source>
        <strain evidence="4 5">PP31</strain>
    </source>
</reference>
<keyword evidence="5" id="KW-1185">Reference proteome</keyword>
<dbReference type="Proteomes" id="UP000427769">
    <property type="component" value="Chromosome"/>
</dbReference>
<dbReference type="AlphaFoldDB" id="A0A5K7Z9Y9"/>
<evidence type="ECO:0000313" key="5">
    <source>
        <dbReference type="Proteomes" id="UP000427769"/>
    </source>
</evidence>
<dbReference type="Pfam" id="PF19305">
    <property type="entry name" value="MmgE_PrpD_C"/>
    <property type="match status" value="1"/>
</dbReference>
<dbReference type="Pfam" id="PF03972">
    <property type="entry name" value="MmgE_PrpD_N"/>
    <property type="match status" value="1"/>
</dbReference>
<evidence type="ECO:0000256" key="1">
    <source>
        <dbReference type="ARBA" id="ARBA00006174"/>
    </source>
</evidence>
<evidence type="ECO:0000259" key="2">
    <source>
        <dbReference type="Pfam" id="PF03972"/>
    </source>
</evidence>
<name>A0A5K7Z9Y9_9BACT</name>
<dbReference type="InterPro" id="IPR042188">
    <property type="entry name" value="MmgE/PrpD_sf_2"/>
</dbReference>
<dbReference type="InterPro" id="IPR036148">
    <property type="entry name" value="MmgE/PrpD_sf"/>
</dbReference>
<accession>A0A5K7Z9Y9</accession>
<organism evidence="4 5">
    <name type="scientific">Desulfosarcina widdelii</name>
    <dbReference type="NCBI Taxonomy" id="947919"/>
    <lineage>
        <taxon>Bacteria</taxon>
        <taxon>Pseudomonadati</taxon>
        <taxon>Thermodesulfobacteriota</taxon>
        <taxon>Desulfobacteria</taxon>
        <taxon>Desulfobacterales</taxon>
        <taxon>Desulfosarcinaceae</taxon>
        <taxon>Desulfosarcina</taxon>
    </lineage>
</organism>
<evidence type="ECO:0008006" key="6">
    <source>
        <dbReference type="Google" id="ProtNLM"/>
    </source>
</evidence>
<gene>
    <name evidence="4" type="ORF">DSCW_52750</name>
</gene>
<dbReference type="EMBL" id="AP021875">
    <property type="protein sequence ID" value="BBO77858.1"/>
    <property type="molecule type" value="Genomic_DNA"/>
</dbReference>
<dbReference type="PANTHER" id="PTHR16943:SF8">
    <property type="entry name" value="2-METHYLCITRATE DEHYDRATASE"/>
    <property type="match status" value="1"/>
</dbReference>
<feature type="domain" description="MmgE/PrpD C-terminal" evidence="3">
    <location>
        <begin position="274"/>
        <end position="431"/>
    </location>
</feature>
<dbReference type="SUPFAM" id="SSF103378">
    <property type="entry name" value="2-methylcitrate dehydratase PrpD"/>
    <property type="match status" value="1"/>
</dbReference>
<dbReference type="Gene3D" id="3.30.1330.120">
    <property type="entry name" value="2-methylcitrate dehydratase PrpD"/>
    <property type="match status" value="1"/>
</dbReference>
<protein>
    <recommendedName>
        <fullName evidence="6">MmgE/PrpD family protein</fullName>
    </recommendedName>
</protein>
<dbReference type="InterPro" id="IPR045337">
    <property type="entry name" value="MmgE_PrpD_C"/>
</dbReference>
<dbReference type="KEGG" id="dwd:DSCW_52750"/>
<dbReference type="InterPro" id="IPR042183">
    <property type="entry name" value="MmgE/PrpD_sf_1"/>
</dbReference>